<dbReference type="RefSeq" id="XP_050516865.1">
    <property type="nucleotide sequence ID" value="XM_050660908.1"/>
</dbReference>
<dbReference type="SUPFAM" id="SSF57667">
    <property type="entry name" value="beta-beta-alpha zinc fingers"/>
    <property type="match status" value="5"/>
</dbReference>
<keyword evidence="2" id="KW-0677">Repeat</keyword>
<evidence type="ECO:0000256" key="5">
    <source>
        <dbReference type="ARBA" id="ARBA00023242"/>
    </source>
</evidence>
<dbReference type="EnsemblMetazoa" id="XM_050660908.1">
    <property type="protein sequence ID" value="XP_050516865.1"/>
    <property type="gene ID" value="LOC126891671"/>
</dbReference>
<keyword evidence="4" id="KW-0862">Zinc</keyword>
<evidence type="ECO:0000256" key="1">
    <source>
        <dbReference type="ARBA" id="ARBA00022723"/>
    </source>
</evidence>
<feature type="domain" description="C2H2-type" evidence="8">
    <location>
        <begin position="128"/>
        <end position="155"/>
    </location>
</feature>
<evidence type="ECO:0000256" key="7">
    <source>
        <dbReference type="SAM" id="MobiDB-lite"/>
    </source>
</evidence>
<keyword evidence="10" id="KW-1185">Reference proteome</keyword>
<sequence length="337" mass="38802">MLKPKKQKRGRPKKVKVVVKPDITALPAKVKKEEDDPDFIDESEIKPPTKKRGRRVDTEIVLEKFINLNEVTKPLICKFCSKAFLTHVEFGIHSREHNSDGTFSCHLCDYKKDNKKSFKIHIKSHDLYKCEKCSKILKSRLCAYKHSRSHIVENTVQCEICGKNLKKQCLSIHKKILHSEDRANLITRCPICDKEYQNPSSLRQHYSAFHKELGIDVSVVCDICGMRLSCKGKLPQHVRTHTGDKPFACHLCPKKFIAKDILAAHMRVHTGEKPYECQFCGKRFAHSAPYRYHVKTHTGEKKHLCPLCNKGFISKANMKIHLKSCNMPYTTIIKSPQ</sequence>
<evidence type="ECO:0000313" key="10">
    <source>
        <dbReference type="Proteomes" id="UP001652700"/>
    </source>
</evidence>
<evidence type="ECO:0000256" key="6">
    <source>
        <dbReference type="PROSITE-ProRule" id="PRU00042"/>
    </source>
</evidence>
<dbReference type="InterPro" id="IPR050826">
    <property type="entry name" value="Krueppel_C2H2_ZnFinger"/>
</dbReference>
<dbReference type="Pfam" id="PF00096">
    <property type="entry name" value="zf-C2H2"/>
    <property type="match status" value="3"/>
</dbReference>
<evidence type="ECO:0000259" key="8">
    <source>
        <dbReference type="PROSITE" id="PS50157"/>
    </source>
</evidence>
<feature type="domain" description="C2H2-type" evidence="8">
    <location>
        <begin position="275"/>
        <end position="302"/>
    </location>
</feature>
<dbReference type="PANTHER" id="PTHR24377">
    <property type="entry name" value="IP01015P-RELATED"/>
    <property type="match status" value="1"/>
</dbReference>
<dbReference type="Proteomes" id="UP001652700">
    <property type="component" value="Unplaced"/>
</dbReference>
<feature type="region of interest" description="Disordered" evidence="7">
    <location>
        <begin position="31"/>
        <end position="51"/>
    </location>
</feature>
<keyword evidence="1" id="KW-0479">Metal-binding</keyword>
<evidence type="ECO:0000256" key="3">
    <source>
        <dbReference type="ARBA" id="ARBA00022771"/>
    </source>
</evidence>
<feature type="domain" description="C2H2-type" evidence="8">
    <location>
        <begin position="247"/>
        <end position="274"/>
    </location>
</feature>
<organism evidence="9 10">
    <name type="scientific">Diabrotica virgifera virgifera</name>
    <name type="common">western corn rootworm</name>
    <dbReference type="NCBI Taxonomy" id="50390"/>
    <lineage>
        <taxon>Eukaryota</taxon>
        <taxon>Metazoa</taxon>
        <taxon>Ecdysozoa</taxon>
        <taxon>Arthropoda</taxon>
        <taxon>Hexapoda</taxon>
        <taxon>Insecta</taxon>
        <taxon>Pterygota</taxon>
        <taxon>Neoptera</taxon>
        <taxon>Endopterygota</taxon>
        <taxon>Coleoptera</taxon>
        <taxon>Polyphaga</taxon>
        <taxon>Cucujiformia</taxon>
        <taxon>Chrysomeloidea</taxon>
        <taxon>Chrysomelidae</taxon>
        <taxon>Galerucinae</taxon>
        <taxon>Diabroticina</taxon>
        <taxon>Diabroticites</taxon>
        <taxon>Diabrotica</taxon>
    </lineage>
</organism>
<protein>
    <recommendedName>
        <fullName evidence="8">C2H2-type domain-containing protein</fullName>
    </recommendedName>
</protein>
<feature type="domain" description="C2H2-type" evidence="8">
    <location>
        <begin position="219"/>
        <end position="246"/>
    </location>
</feature>
<dbReference type="PROSITE" id="PS00028">
    <property type="entry name" value="ZINC_FINGER_C2H2_1"/>
    <property type="match status" value="6"/>
</dbReference>
<name>A0ABM5L360_DIAVI</name>
<feature type="domain" description="C2H2-type" evidence="8">
    <location>
        <begin position="75"/>
        <end position="102"/>
    </location>
</feature>
<evidence type="ECO:0000256" key="4">
    <source>
        <dbReference type="ARBA" id="ARBA00022833"/>
    </source>
</evidence>
<accession>A0ABM5L360</accession>
<dbReference type="InterPro" id="IPR013087">
    <property type="entry name" value="Znf_C2H2_type"/>
</dbReference>
<keyword evidence="3 6" id="KW-0863">Zinc-finger</keyword>
<dbReference type="Pfam" id="PF12874">
    <property type="entry name" value="zf-met"/>
    <property type="match status" value="1"/>
</dbReference>
<dbReference type="SMART" id="SM00355">
    <property type="entry name" value="ZnF_C2H2"/>
    <property type="match status" value="9"/>
</dbReference>
<feature type="domain" description="C2H2-type" evidence="8">
    <location>
        <begin position="187"/>
        <end position="210"/>
    </location>
</feature>
<evidence type="ECO:0000313" key="9">
    <source>
        <dbReference type="EnsemblMetazoa" id="XP_050516865.1"/>
    </source>
</evidence>
<keyword evidence="5" id="KW-0539">Nucleus</keyword>
<dbReference type="PROSITE" id="PS50157">
    <property type="entry name" value="ZINC_FINGER_C2H2_2"/>
    <property type="match status" value="6"/>
</dbReference>
<dbReference type="InterPro" id="IPR036236">
    <property type="entry name" value="Znf_C2H2_sf"/>
</dbReference>
<dbReference type="GeneID" id="126891671"/>
<reference evidence="9" key="1">
    <citation type="submission" date="2025-05" db="UniProtKB">
        <authorList>
            <consortium name="EnsemblMetazoa"/>
        </authorList>
    </citation>
    <scope>IDENTIFICATION</scope>
</reference>
<evidence type="ECO:0000256" key="2">
    <source>
        <dbReference type="ARBA" id="ARBA00022737"/>
    </source>
</evidence>
<dbReference type="Gene3D" id="3.30.160.60">
    <property type="entry name" value="Classic Zinc Finger"/>
    <property type="match status" value="6"/>
</dbReference>
<proteinExistence type="predicted"/>